<comment type="catalytic activity">
    <reaction evidence="1">
        <text>citrate = oxaloacetate + acetate</text>
        <dbReference type="Rhea" id="RHEA:10760"/>
        <dbReference type="ChEBI" id="CHEBI:16452"/>
        <dbReference type="ChEBI" id="CHEBI:16947"/>
        <dbReference type="ChEBI" id="CHEBI:30089"/>
        <dbReference type="EC" id="4.1.3.6"/>
    </reaction>
</comment>
<dbReference type="OrthoDB" id="9767643at2"/>
<dbReference type="PIRSF" id="PIRSF009451">
    <property type="entry name" value="Citrt_lyas_alpha"/>
    <property type="match status" value="1"/>
</dbReference>
<evidence type="ECO:0000256" key="1">
    <source>
        <dbReference type="PIRNR" id="PIRNR009451"/>
    </source>
</evidence>
<keyword evidence="1" id="KW-0963">Cytoplasm</keyword>
<keyword evidence="4" id="KW-1185">Reference proteome</keyword>
<dbReference type="KEGG" id="zpl:ZBT109_0555"/>
<accession>A0A348HCJ1</accession>
<name>A0A348HCJ1_9GAMM</name>
<organism evidence="3 4">
    <name type="scientific">Zymobacter palmae</name>
    <dbReference type="NCBI Taxonomy" id="33074"/>
    <lineage>
        <taxon>Bacteria</taxon>
        <taxon>Pseudomonadati</taxon>
        <taxon>Pseudomonadota</taxon>
        <taxon>Gammaproteobacteria</taxon>
        <taxon>Oceanospirillales</taxon>
        <taxon>Halomonadaceae</taxon>
        <taxon>Zymobacter group</taxon>
        <taxon>Zymobacter</taxon>
    </lineage>
</organism>
<dbReference type="PANTHER" id="PTHR40596:SF1">
    <property type="entry name" value="CITRATE LYASE ALPHA CHAIN"/>
    <property type="match status" value="1"/>
</dbReference>
<sequence length="512" mass="54196">MNSTLPQHIAGYGDVTPFQGSAAYLDRPIPPRVAAPTRRSTPHGSKQRSSLQAAIEACHPFDGMTVSFHHHLRVGDSVVMQTIELLAQMGIKDIRLAASSLTSAHEGLVPYLQNGTVTRIWTSGVRSGLGEAISAGQLATPVVIHSHGGRARAITTGELTIDLAVIAAASADEQGNCTGTVGPSAFGSIGYAQVDAQYARQTIVVSDTIVPYPCVPVSIPQTQIDHVVKVDAIGDVRKIASGSTRITKSPVDLLLARRVADVLHASQAMTPGFNFQLGSGGASLAVAKFLRPYLRDEQLKGGFLLGGIVAEAVALKQEGFFDAIVDVQSFDSAVATSMAEDPHHLEISADTYANPFNGGCMTDLVDICVLSALEVDTDFNVNVITGSQGVIMAASGGHSDTAFGAKLTVVVCPSFRGRVPTLVERVTTCVTPGEDIDLLVTERGICVNPRRPELEARLKAAHLPVVDIHTLKAKVDKLLGVPAPQRFNDRIVGVVQYRDGSVIDVIRQRRGA</sequence>
<dbReference type="PANTHER" id="PTHR40596">
    <property type="entry name" value="CITRATE LYASE ALPHA CHAIN"/>
    <property type="match status" value="1"/>
</dbReference>
<dbReference type="EC" id="2.8.3.10" evidence="1"/>
<dbReference type="NCBIfam" id="TIGR01584">
    <property type="entry name" value="citF"/>
    <property type="match status" value="1"/>
</dbReference>
<dbReference type="RefSeq" id="WP_038277948.1">
    <property type="nucleotide sequence ID" value="NZ_AP018933.1"/>
</dbReference>
<protein>
    <recommendedName>
        <fullName evidence="1">Citrate lyase alpha chain</fullName>
        <shortName evidence="1">Citrase alpha chain</shortName>
        <ecNumber evidence="1">2.8.3.10</ecNumber>
        <ecNumber evidence="1">4.1.3.6</ecNumber>
    </recommendedName>
    <alternativeName>
        <fullName evidence="1">Citrate (pro-3S)-lyase alpha chain</fullName>
    </alternativeName>
    <alternativeName>
        <fullName evidence="1">Citrate CoA-transferase subunit</fullName>
    </alternativeName>
</protein>
<dbReference type="Proteomes" id="UP000267342">
    <property type="component" value="Chromosome"/>
</dbReference>
<dbReference type="AlphaFoldDB" id="A0A348HCJ1"/>
<dbReference type="EMBL" id="AP018933">
    <property type="protein sequence ID" value="BBG29343.1"/>
    <property type="molecule type" value="Genomic_DNA"/>
</dbReference>
<dbReference type="GO" id="GO:0009346">
    <property type="term" value="C:ATP-independent citrate lyase complex"/>
    <property type="evidence" value="ECO:0007669"/>
    <property type="project" value="UniProtKB-UniRule"/>
</dbReference>
<dbReference type="SUPFAM" id="SSF100950">
    <property type="entry name" value="NagB/RpiA/CoA transferase-like"/>
    <property type="match status" value="2"/>
</dbReference>
<dbReference type="GO" id="GO:0008814">
    <property type="term" value="F:citrate CoA-transferase activity"/>
    <property type="evidence" value="ECO:0007669"/>
    <property type="project" value="UniProtKB-UniRule"/>
</dbReference>
<dbReference type="GO" id="GO:0006084">
    <property type="term" value="P:acetyl-CoA metabolic process"/>
    <property type="evidence" value="ECO:0007669"/>
    <property type="project" value="UniProtKB-UniRule"/>
</dbReference>
<feature type="region of interest" description="Disordered" evidence="2">
    <location>
        <begin position="28"/>
        <end position="49"/>
    </location>
</feature>
<dbReference type="GO" id="GO:0005737">
    <property type="term" value="C:cytoplasm"/>
    <property type="evidence" value="ECO:0007669"/>
    <property type="project" value="UniProtKB-SubCell"/>
</dbReference>
<keyword evidence="1 3" id="KW-0456">Lyase</keyword>
<feature type="compositionally biased region" description="Polar residues" evidence="2">
    <location>
        <begin position="38"/>
        <end position="49"/>
    </location>
</feature>
<evidence type="ECO:0000313" key="3">
    <source>
        <dbReference type="EMBL" id="BBG29343.1"/>
    </source>
</evidence>
<dbReference type="InterPro" id="IPR006472">
    <property type="entry name" value="Citrate_lyase_asu"/>
</dbReference>
<reference evidence="3 4" key="1">
    <citation type="submission" date="2018-09" db="EMBL/GenBank/DDBJ databases">
        <title>Zymobacter palmae IAM14233 (=T109) whole genome analysis.</title>
        <authorList>
            <person name="Yanase H."/>
        </authorList>
    </citation>
    <scope>NUCLEOTIDE SEQUENCE [LARGE SCALE GENOMIC DNA]</scope>
    <source>
        <strain evidence="3 4">IAM14233</strain>
    </source>
</reference>
<dbReference type="InterPro" id="IPR037171">
    <property type="entry name" value="NagB/RpiA_transferase-like"/>
</dbReference>
<dbReference type="Pfam" id="PF04223">
    <property type="entry name" value="CitF"/>
    <property type="match status" value="1"/>
</dbReference>
<comment type="catalytic activity">
    <reaction evidence="1">
        <text>citrate + acetyl-CoA = (3S)-citryl-CoA + acetate</text>
        <dbReference type="Rhea" id="RHEA:19405"/>
        <dbReference type="ChEBI" id="CHEBI:16947"/>
        <dbReference type="ChEBI" id="CHEBI:30089"/>
        <dbReference type="ChEBI" id="CHEBI:57288"/>
        <dbReference type="ChEBI" id="CHEBI:57321"/>
        <dbReference type="EC" id="2.8.3.10"/>
    </reaction>
</comment>
<dbReference type="GO" id="GO:0008815">
    <property type="term" value="F:citrate (pro-3S)-lyase activity"/>
    <property type="evidence" value="ECO:0007669"/>
    <property type="project" value="UniProtKB-UniRule"/>
</dbReference>
<evidence type="ECO:0000313" key="4">
    <source>
        <dbReference type="Proteomes" id="UP000267342"/>
    </source>
</evidence>
<dbReference type="Gene3D" id="3.40.1080.10">
    <property type="entry name" value="Glutaconate Coenzyme A-transferase"/>
    <property type="match status" value="2"/>
</dbReference>
<comment type="subcellular location">
    <subcellularLocation>
        <location evidence="1">Cytoplasm</location>
    </subcellularLocation>
</comment>
<dbReference type="STRING" id="1123510.GCA_000620025_01517"/>
<evidence type="ECO:0000256" key="2">
    <source>
        <dbReference type="SAM" id="MobiDB-lite"/>
    </source>
</evidence>
<gene>
    <name evidence="3" type="ORF">ZBT109_0555</name>
</gene>
<dbReference type="EC" id="4.1.3.6" evidence="1"/>
<keyword evidence="1" id="KW-0808">Transferase</keyword>
<proteinExistence type="predicted"/>